<gene>
    <name evidence="2" type="ORF">Ciccas_000097</name>
</gene>
<evidence type="ECO:0000256" key="1">
    <source>
        <dbReference type="SAM" id="Phobius"/>
    </source>
</evidence>
<feature type="transmembrane region" description="Helical" evidence="1">
    <location>
        <begin position="117"/>
        <end position="138"/>
    </location>
</feature>
<accession>A0ABD2QNX2</accession>
<keyword evidence="1" id="KW-0812">Transmembrane</keyword>
<feature type="transmembrane region" description="Helical" evidence="1">
    <location>
        <begin position="233"/>
        <end position="260"/>
    </location>
</feature>
<reference evidence="2 3" key="1">
    <citation type="submission" date="2024-11" db="EMBL/GenBank/DDBJ databases">
        <title>Adaptive evolution of stress response genes in parasites aligns with host niche diversity.</title>
        <authorList>
            <person name="Hahn C."/>
            <person name="Resl P."/>
        </authorList>
    </citation>
    <scope>NUCLEOTIDE SEQUENCE [LARGE SCALE GENOMIC DNA]</scope>
    <source>
        <strain evidence="2">EGGRZ-B1_66</strain>
        <tissue evidence="2">Body</tissue>
    </source>
</reference>
<evidence type="ECO:0000313" key="3">
    <source>
        <dbReference type="Proteomes" id="UP001626550"/>
    </source>
</evidence>
<proteinExistence type="predicted"/>
<keyword evidence="1" id="KW-0472">Membrane</keyword>
<protein>
    <recommendedName>
        <fullName evidence="4">Tetraspanin</fullName>
    </recommendedName>
</protein>
<evidence type="ECO:0000313" key="2">
    <source>
        <dbReference type="EMBL" id="KAL3321219.1"/>
    </source>
</evidence>
<sequence>MASSSAADLSSRLDANEEKTDKIINRAISRSFEALSLLMVLTGLTVSFVGFLLVMRSDQKSVDNFSFRGISIWQSKIVQSDFAANQANSLFILLLGVVPISSGLFILYASYSGKRGYLMLGVGLFFLFTTICGMLLSVHFAMIVTLQKVNCEELRIIFQTQFSANETALVETSMQNRCCGSLGFNEFPISSKMFECCTLSRSCTFHKQPLASGEQPMSGCCSKLIWNFNIWSFMLLSIILVAEVISLGISGQAISLVYSYTHIDSEFRYWKKLLRTAVESMENTQKSKV</sequence>
<feature type="transmembrane region" description="Helical" evidence="1">
    <location>
        <begin position="34"/>
        <end position="54"/>
    </location>
</feature>
<keyword evidence="1" id="KW-1133">Transmembrane helix</keyword>
<comment type="caution">
    <text evidence="2">The sequence shown here is derived from an EMBL/GenBank/DDBJ whole genome shotgun (WGS) entry which is preliminary data.</text>
</comment>
<name>A0ABD2QNX2_9PLAT</name>
<organism evidence="2 3">
    <name type="scientific">Cichlidogyrus casuarinus</name>
    <dbReference type="NCBI Taxonomy" id="1844966"/>
    <lineage>
        <taxon>Eukaryota</taxon>
        <taxon>Metazoa</taxon>
        <taxon>Spiralia</taxon>
        <taxon>Lophotrochozoa</taxon>
        <taxon>Platyhelminthes</taxon>
        <taxon>Monogenea</taxon>
        <taxon>Monopisthocotylea</taxon>
        <taxon>Dactylogyridea</taxon>
        <taxon>Ancyrocephalidae</taxon>
        <taxon>Cichlidogyrus</taxon>
    </lineage>
</organism>
<dbReference type="EMBL" id="JBJKFK010000005">
    <property type="protein sequence ID" value="KAL3321219.1"/>
    <property type="molecule type" value="Genomic_DNA"/>
</dbReference>
<dbReference type="Proteomes" id="UP001626550">
    <property type="component" value="Unassembled WGS sequence"/>
</dbReference>
<keyword evidence="3" id="KW-1185">Reference proteome</keyword>
<dbReference type="AlphaFoldDB" id="A0ABD2QNX2"/>
<evidence type="ECO:0008006" key="4">
    <source>
        <dbReference type="Google" id="ProtNLM"/>
    </source>
</evidence>
<feature type="transmembrane region" description="Helical" evidence="1">
    <location>
        <begin position="90"/>
        <end position="111"/>
    </location>
</feature>